<name>A0A1X9SWX5_9BACT</name>
<dbReference type="GO" id="GO:0070573">
    <property type="term" value="F:metallodipeptidase activity"/>
    <property type="evidence" value="ECO:0007669"/>
    <property type="project" value="TreeGrafter"/>
</dbReference>
<dbReference type="PANTHER" id="PTHR43501">
    <property type="entry name" value="CYTOSOL NON-SPECIFIC DIPEPTIDASE"/>
    <property type="match status" value="1"/>
</dbReference>
<dbReference type="InterPro" id="IPR001160">
    <property type="entry name" value="Peptidase_M20C"/>
</dbReference>
<dbReference type="InterPro" id="IPR007484">
    <property type="entry name" value="Peptidase_M28"/>
</dbReference>
<dbReference type="Proteomes" id="UP000194260">
    <property type="component" value="Chromosome"/>
</dbReference>
<reference evidence="3" key="1">
    <citation type="journal article" date="2017" name="Genome Biol. Evol.">
        <title>Comparative Genomic Analysis Identifies a Campylobacter Clade Deficient in Selenium Metabolism.</title>
        <authorList>
            <person name="Miller W.G."/>
            <person name="Yee E."/>
            <person name="Lopes B.S."/>
            <person name="Chapman M.H."/>
            <person name="Huynh S."/>
            <person name="Bono J.L."/>
            <person name="Parker C.T."/>
            <person name="Strachan N.J.C."/>
            <person name="Forbes K.J."/>
        </authorList>
    </citation>
    <scope>NUCLEOTIDE SEQUENCE [LARGE SCALE GENOMIC DNA]</scope>
    <source>
        <strain evidence="3">RM6137</strain>
    </source>
</reference>
<organism evidence="2 3">
    <name type="scientific">Campylobacter porcelli</name>
    <dbReference type="NCBI Taxonomy" id="1660073"/>
    <lineage>
        <taxon>Bacteria</taxon>
        <taxon>Pseudomonadati</taxon>
        <taxon>Campylobacterota</taxon>
        <taxon>Epsilonproteobacteria</taxon>
        <taxon>Campylobacterales</taxon>
        <taxon>Campylobacteraceae</taxon>
        <taxon>Campylobacter</taxon>
    </lineage>
</organism>
<dbReference type="PRINTS" id="PR00934">
    <property type="entry name" value="XHISDIPTASE"/>
</dbReference>
<evidence type="ECO:0000313" key="3">
    <source>
        <dbReference type="Proteomes" id="UP000194260"/>
    </source>
</evidence>
<evidence type="ECO:0000313" key="2">
    <source>
        <dbReference type="EMBL" id="ARR00629.1"/>
    </source>
</evidence>
<dbReference type="GO" id="GO:0005829">
    <property type="term" value="C:cytosol"/>
    <property type="evidence" value="ECO:0007669"/>
    <property type="project" value="TreeGrafter"/>
</dbReference>
<gene>
    <name evidence="2" type="ORF">CSUIS_0814</name>
</gene>
<protein>
    <submittedName>
        <fullName evidence="2">Aminoacyl-histidine dipeptidase</fullName>
    </submittedName>
</protein>
<dbReference type="STRING" id="1660073.CSUIS_0814"/>
<evidence type="ECO:0000259" key="1">
    <source>
        <dbReference type="Pfam" id="PF04389"/>
    </source>
</evidence>
<dbReference type="PANTHER" id="PTHR43501:SF1">
    <property type="entry name" value="CYTOSOL NON-SPECIFIC DIPEPTIDASE"/>
    <property type="match status" value="1"/>
</dbReference>
<dbReference type="Pfam" id="PF04389">
    <property type="entry name" value="Peptidase_M28"/>
    <property type="match status" value="1"/>
</dbReference>
<dbReference type="KEGG" id="camy:CSUIS_0814"/>
<feature type="domain" description="Peptidase M28" evidence="1">
    <location>
        <begin position="54"/>
        <end position="140"/>
    </location>
</feature>
<dbReference type="SUPFAM" id="SSF53187">
    <property type="entry name" value="Zn-dependent exopeptidases"/>
    <property type="match status" value="1"/>
</dbReference>
<dbReference type="EMBL" id="CP018789">
    <property type="protein sequence ID" value="ARR00629.1"/>
    <property type="molecule type" value="Genomic_DNA"/>
</dbReference>
<dbReference type="Gene3D" id="3.40.630.10">
    <property type="entry name" value="Zn peptidases"/>
    <property type="match status" value="2"/>
</dbReference>
<dbReference type="AlphaFoldDB" id="A0A1X9SWX5"/>
<proteinExistence type="predicted"/>
<accession>A0A1X9SWX5</accession>
<dbReference type="GO" id="GO:0006508">
    <property type="term" value="P:proteolysis"/>
    <property type="evidence" value="ECO:0007669"/>
    <property type="project" value="InterPro"/>
</dbReference>
<sequence length="423" mass="46837">MQILDKFKQICAIPHCSFNALKLRDYLVEFAKSCGYSVEIDEFDNIYAFKGKPKICLQSHYDMVCVGDAPDIKLIFDGDILRAKNSSLGADNGIGVAMMMEMMSKFDNLEILFSANEEVGLIGANGFKKEFKSSRLLNLDSEDEDGVFIGCAAGELIRAKISKEMVAIKSNLYELNVSGLPGGHSGIEIIKDIPNSIKIMAEFIAKNGGKIVSFSGGERSNSIPVNAKALMVCDNISYNDDRVSVKYLRNCECEVIKQSQNILDFINSFSQGVRSYDESLRIVRDSINLSIINDSKDSLEIDFFARSMSEDGLERVKFETSNLARLAGFDVSFFERSGAWTPDIGEFANLVLNFMQKHNPNARFQAVHAGLECGVFVAKQRGLQAASIGPNIHSPHSINENLELKSLDKISKVVSDIVAYYQD</sequence>
<dbReference type="RefSeq" id="WP_086297291.1">
    <property type="nucleotide sequence ID" value="NZ_CP018789.1"/>
</dbReference>